<evidence type="ECO:0000256" key="8">
    <source>
        <dbReference type="ARBA" id="ARBA00022989"/>
    </source>
</evidence>
<organism evidence="17 18">
    <name type="scientific">Champsocephalus gunnari</name>
    <name type="common">Mackerel icefish</name>
    <dbReference type="NCBI Taxonomy" id="52237"/>
    <lineage>
        <taxon>Eukaryota</taxon>
        <taxon>Metazoa</taxon>
        <taxon>Chordata</taxon>
        <taxon>Craniata</taxon>
        <taxon>Vertebrata</taxon>
        <taxon>Euteleostomi</taxon>
        <taxon>Actinopterygii</taxon>
        <taxon>Neopterygii</taxon>
        <taxon>Teleostei</taxon>
        <taxon>Neoteleostei</taxon>
        <taxon>Acanthomorphata</taxon>
        <taxon>Eupercaria</taxon>
        <taxon>Perciformes</taxon>
        <taxon>Notothenioidei</taxon>
        <taxon>Channichthyidae</taxon>
        <taxon>Champsocephalus</taxon>
    </lineage>
</organism>
<feature type="transmembrane region" description="Helical" evidence="15">
    <location>
        <begin position="91"/>
        <end position="110"/>
    </location>
</feature>
<keyword evidence="5 14" id="KW-0812">Transmembrane</keyword>
<dbReference type="GO" id="GO:0022841">
    <property type="term" value="F:potassium ion leak channel activity"/>
    <property type="evidence" value="ECO:0007669"/>
    <property type="project" value="TreeGrafter"/>
</dbReference>
<keyword evidence="18" id="KW-1185">Reference proteome</keyword>
<keyword evidence="9 14" id="KW-0406">Ion transport</keyword>
<dbReference type="InterPro" id="IPR003092">
    <property type="entry name" value="2pore_dom_K_chnl_TASK"/>
</dbReference>
<protein>
    <recommendedName>
        <fullName evidence="16">Potassium channel domain-containing protein</fullName>
    </recommendedName>
</protein>
<evidence type="ECO:0000259" key="16">
    <source>
        <dbReference type="Pfam" id="PF07885"/>
    </source>
</evidence>
<evidence type="ECO:0000256" key="1">
    <source>
        <dbReference type="ARBA" id="ARBA00004141"/>
    </source>
</evidence>
<keyword evidence="11" id="KW-0325">Glycoprotein</keyword>
<dbReference type="PRINTS" id="PR01333">
    <property type="entry name" value="2POREKCHANEL"/>
</dbReference>
<keyword evidence="8 15" id="KW-1133">Transmembrane helix</keyword>
<dbReference type="Pfam" id="PF07885">
    <property type="entry name" value="Ion_trans_2"/>
    <property type="match status" value="2"/>
</dbReference>
<dbReference type="FunFam" id="1.10.287.70:FF:000360">
    <property type="entry name" value="Potassium two pore domain channel subfamily K member 6"/>
    <property type="match status" value="1"/>
</dbReference>
<evidence type="ECO:0000256" key="5">
    <source>
        <dbReference type="ARBA" id="ARBA00022692"/>
    </source>
</evidence>
<evidence type="ECO:0000256" key="15">
    <source>
        <dbReference type="SAM" id="Phobius"/>
    </source>
</evidence>
<evidence type="ECO:0000256" key="2">
    <source>
        <dbReference type="ARBA" id="ARBA00006666"/>
    </source>
</evidence>
<proteinExistence type="inferred from homology"/>
<evidence type="ECO:0000256" key="10">
    <source>
        <dbReference type="ARBA" id="ARBA00023136"/>
    </source>
</evidence>
<dbReference type="GO" id="GO:0005886">
    <property type="term" value="C:plasma membrane"/>
    <property type="evidence" value="ECO:0007669"/>
    <property type="project" value="TreeGrafter"/>
</dbReference>
<feature type="transmembrane region" description="Helical" evidence="15">
    <location>
        <begin position="6"/>
        <end position="32"/>
    </location>
</feature>
<dbReference type="SUPFAM" id="SSF81324">
    <property type="entry name" value="Voltage-gated potassium channels"/>
    <property type="match status" value="2"/>
</dbReference>
<evidence type="ECO:0000256" key="13">
    <source>
        <dbReference type="PIRSR" id="PIRSR038061-1"/>
    </source>
</evidence>
<keyword evidence="12 14" id="KW-0407">Ion channel</keyword>
<evidence type="ECO:0000313" key="18">
    <source>
        <dbReference type="Proteomes" id="UP001331515"/>
    </source>
</evidence>
<dbReference type="Gene3D" id="1.10.287.70">
    <property type="match status" value="1"/>
</dbReference>
<dbReference type="GO" id="GO:0015271">
    <property type="term" value="F:outward rectifier potassium channel activity"/>
    <property type="evidence" value="ECO:0007669"/>
    <property type="project" value="TreeGrafter"/>
</dbReference>
<keyword evidence="7" id="KW-0630">Potassium</keyword>
<dbReference type="Proteomes" id="UP001331515">
    <property type="component" value="Unassembled WGS sequence"/>
</dbReference>
<comment type="similarity">
    <text evidence="2 14">Belongs to the two pore domain potassium channel (TC 1.A.1.8) family.</text>
</comment>
<dbReference type="PANTHER" id="PTHR11003">
    <property type="entry name" value="POTASSIUM CHANNEL, SUBFAMILY K"/>
    <property type="match status" value="1"/>
</dbReference>
<comment type="caution">
    <text evidence="17">The sequence shown here is derived from an EMBL/GenBank/DDBJ whole genome shotgun (WGS) entry which is preliminary data.</text>
</comment>
<evidence type="ECO:0000256" key="7">
    <source>
        <dbReference type="ARBA" id="ARBA00022958"/>
    </source>
</evidence>
<feature type="transmembrane region" description="Helical" evidence="15">
    <location>
        <begin position="201"/>
        <end position="218"/>
    </location>
</feature>
<keyword evidence="10 15" id="KW-0472">Membrane</keyword>
<name>A0AAN8HVK6_CHAGU</name>
<feature type="domain" description="Potassium channel" evidence="16">
    <location>
        <begin position="178"/>
        <end position="222"/>
    </location>
</feature>
<feature type="glycosylation site" description="N-linked (GlcNAc...) asparagine" evidence="13">
    <location>
        <position position="82"/>
    </location>
</feature>
<dbReference type="EMBL" id="JAURVH010001517">
    <property type="protein sequence ID" value="KAK5929931.1"/>
    <property type="molecule type" value="Genomic_DNA"/>
</dbReference>
<reference evidence="17 18" key="1">
    <citation type="journal article" date="2023" name="Mol. Biol. Evol.">
        <title>Genomics of Secondarily Temperate Adaptation in the Only Non-Antarctic Icefish.</title>
        <authorList>
            <person name="Rivera-Colon A.G."/>
            <person name="Rayamajhi N."/>
            <person name="Minhas B.F."/>
            <person name="Madrigal G."/>
            <person name="Bilyk K.T."/>
            <person name="Yoon V."/>
            <person name="Hune M."/>
            <person name="Gregory S."/>
            <person name="Cheng C.H.C."/>
            <person name="Catchen J.M."/>
        </authorList>
    </citation>
    <scope>NUCLEOTIDE SEQUENCE [LARGE SCALE GENOMIC DNA]</scope>
    <source>
        <tissue evidence="17">White muscle</tissue>
    </source>
</reference>
<accession>A0AAN8HVK6</accession>
<feature type="transmembrane region" description="Helical" evidence="15">
    <location>
        <begin position="122"/>
        <end position="155"/>
    </location>
</feature>
<evidence type="ECO:0000256" key="4">
    <source>
        <dbReference type="ARBA" id="ARBA00022538"/>
    </source>
</evidence>
<evidence type="ECO:0000313" key="17">
    <source>
        <dbReference type="EMBL" id="KAK5929931.1"/>
    </source>
</evidence>
<comment type="subcellular location">
    <subcellularLocation>
        <location evidence="1">Membrane</location>
        <topology evidence="1">Multi-pass membrane protein</topology>
    </subcellularLocation>
</comment>
<evidence type="ECO:0000256" key="9">
    <source>
        <dbReference type="ARBA" id="ARBA00023065"/>
    </source>
</evidence>
<dbReference type="PIRSF" id="PIRSF038061">
    <property type="entry name" value="K_channel_subfamily_K_type"/>
    <property type="match status" value="1"/>
</dbReference>
<dbReference type="PANTHER" id="PTHR11003:SF28">
    <property type="entry name" value="POTASSIUM CHANNEL SUBFAMILY K MEMBER 6"/>
    <property type="match status" value="1"/>
</dbReference>
<feature type="domain" description="Potassium channel" evidence="16">
    <location>
        <begin position="80"/>
        <end position="143"/>
    </location>
</feature>
<dbReference type="PRINTS" id="PR01586">
    <property type="entry name" value="TWIKCHANNEL"/>
</dbReference>
<evidence type="ECO:0000256" key="11">
    <source>
        <dbReference type="ARBA" id="ARBA00023180"/>
    </source>
</evidence>
<keyword evidence="6" id="KW-0631">Potassium channel</keyword>
<dbReference type="InterPro" id="IPR003280">
    <property type="entry name" value="2pore_dom_K_chnl"/>
</dbReference>
<keyword evidence="3 14" id="KW-0813">Transport</keyword>
<keyword evidence="4" id="KW-0633">Potassium transport</keyword>
<evidence type="ECO:0000256" key="12">
    <source>
        <dbReference type="ARBA" id="ARBA00023303"/>
    </source>
</evidence>
<dbReference type="GO" id="GO:0030322">
    <property type="term" value="P:stabilization of membrane potential"/>
    <property type="evidence" value="ECO:0007669"/>
    <property type="project" value="TreeGrafter"/>
</dbReference>
<gene>
    <name evidence="17" type="ORF">CgunFtcFv8_011119</name>
</gene>
<dbReference type="InterPro" id="IPR013099">
    <property type="entry name" value="K_chnl_dom"/>
</dbReference>
<sequence>MHFVGRSWLLLTGFILFYVIYLLFGALVFSSIERPMEDRMRTELKALKQEFLNLSCVSDASLERFLLKVLAANKYGVSVLRNASTTSNWDLASSMFFANTLVTTVGYGHTTPLSDTGKAFSILYALIGVPFTMLVLTACVQRIMFPLVLVPLGLLQRSGLEPRPATIVHFLLLLILLVMCFFVAPAAVFSAVELSWSFLDGIYFCFISLCTIGLGDFVPGTQPNQQYRSLYQVAVMGECSC</sequence>
<feature type="transmembrane region" description="Helical" evidence="15">
    <location>
        <begin position="167"/>
        <end position="189"/>
    </location>
</feature>
<evidence type="ECO:0000256" key="3">
    <source>
        <dbReference type="ARBA" id="ARBA00022448"/>
    </source>
</evidence>
<dbReference type="AlphaFoldDB" id="A0AAN8HVK6"/>
<dbReference type="InterPro" id="IPR005408">
    <property type="entry name" value="2pore_dom_K_chnl_TWIK"/>
</dbReference>
<evidence type="ECO:0000256" key="6">
    <source>
        <dbReference type="ARBA" id="ARBA00022826"/>
    </source>
</evidence>
<evidence type="ECO:0000256" key="14">
    <source>
        <dbReference type="RuleBase" id="RU003857"/>
    </source>
</evidence>